<reference evidence="1 2" key="1">
    <citation type="submission" date="2015-04" db="EMBL/GenBank/DDBJ databases">
        <authorList>
            <person name="Syromyatnikov M.Y."/>
            <person name="Popov V.N."/>
        </authorList>
    </citation>
    <scope>NUCLEOTIDE SEQUENCE [LARGE SCALE GENOMIC DNA]</scope>
</reference>
<protein>
    <submittedName>
        <fullName evidence="1">CLUMA_CG013968, isoform A</fullName>
    </submittedName>
</protein>
<accession>A0A1J1IKE9</accession>
<sequence>MFSLVTMASIAIYEQSLSTLLIMEHIELIIIFKIFFDGSLDDHLTIVRTNIYEYMKTICFHFKAFFLIWDTLMKFSQQLHTFLPFNNSISCDNNFNLPTIMRKHRSCCFLSLRRDLSSGVLGNPHMAPQNFVER</sequence>
<dbReference type="AlphaFoldDB" id="A0A1J1IKE9"/>
<dbReference type="EMBL" id="CVRI01000054">
    <property type="protein sequence ID" value="CRL00711.1"/>
    <property type="molecule type" value="Genomic_DNA"/>
</dbReference>
<keyword evidence="2" id="KW-1185">Reference proteome</keyword>
<evidence type="ECO:0000313" key="2">
    <source>
        <dbReference type="Proteomes" id="UP000183832"/>
    </source>
</evidence>
<dbReference type="Proteomes" id="UP000183832">
    <property type="component" value="Unassembled WGS sequence"/>
</dbReference>
<organism evidence="1 2">
    <name type="scientific">Clunio marinus</name>
    <dbReference type="NCBI Taxonomy" id="568069"/>
    <lineage>
        <taxon>Eukaryota</taxon>
        <taxon>Metazoa</taxon>
        <taxon>Ecdysozoa</taxon>
        <taxon>Arthropoda</taxon>
        <taxon>Hexapoda</taxon>
        <taxon>Insecta</taxon>
        <taxon>Pterygota</taxon>
        <taxon>Neoptera</taxon>
        <taxon>Endopterygota</taxon>
        <taxon>Diptera</taxon>
        <taxon>Nematocera</taxon>
        <taxon>Chironomoidea</taxon>
        <taxon>Chironomidae</taxon>
        <taxon>Clunio</taxon>
    </lineage>
</organism>
<name>A0A1J1IKE9_9DIPT</name>
<proteinExistence type="predicted"/>
<gene>
    <name evidence="1" type="ORF">CLUMA_CG013968</name>
</gene>
<evidence type="ECO:0000313" key="1">
    <source>
        <dbReference type="EMBL" id="CRL00711.1"/>
    </source>
</evidence>